<proteinExistence type="predicted"/>
<reference evidence="1 2" key="2">
    <citation type="submission" date="2018-11" db="EMBL/GenBank/DDBJ databases">
        <authorList>
            <consortium name="Pathogen Informatics"/>
        </authorList>
    </citation>
    <scope>NUCLEOTIDE SEQUENCE [LARGE SCALE GENOMIC DNA]</scope>
</reference>
<protein>
    <submittedName>
        <fullName evidence="3">Tudor domain-containing protein</fullName>
    </submittedName>
</protein>
<accession>A0A0R3SGI3</accession>
<sequence length="219" mass="24140">MRLDLEPDRRKVDMHGGGKRYGRRIEVLTKQNASKQFLERLQCGRLKEQAITSCSSKPVEITPLPVTKIAEISLSSNHPTSPKRASTVRIRICGRIISVVPSKPEDIFQHLLLREDCECGALSNPSVLPSFVILLEDVSGQLPIVVTTSAIRTLLGSKFDDFFSSLKALLNEEDESGRFSKAVKTLDSWSTCVGGWIDAVLTIQRNNGANVPTLVYFGG</sequence>
<evidence type="ECO:0000313" key="2">
    <source>
        <dbReference type="Proteomes" id="UP000274504"/>
    </source>
</evidence>
<evidence type="ECO:0000313" key="3">
    <source>
        <dbReference type="WBParaSite" id="HDID_0000401301-mRNA-1"/>
    </source>
</evidence>
<organism evidence="3">
    <name type="scientific">Hymenolepis diminuta</name>
    <name type="common">Rat tapeworm</name>
    <dbReference type="NCBI Taxonomy" id="6216"/>
    <lineage>
        <taxon>Eukaryota</taxon>
        <taxon>Metazoa</taxon>
        <taxon>Spiralia</taxon>
        <taxon>Lophotrochozoa</taxon>
        <taxon>Platyhelminthes</taxon>
        <taxon>Cestoda</taxon>
        <taxon>Eucestoda</taxon>
        <taxon>Cyclophyllidea</taxon>
        <taxon>Hymenolepididae</taxon>
        <taxon>Hymenolepis</taxon>
    </lineage>
</organism>
<dbReference type="OrthoDB" id="2186770at2759"/>
<dbReference type="Proteomes" id="UP000274504">
    <property type="component" value="Unassembled WGS sequence"/>
</dbReference>
<dbReference type="STRING" id="6216.A0A0R3SGI3"/>
<dbReference type="WBParaSite" id="HDID_0000401301-mRNA-1">
    <property type="protein sequence ID" value="HDID_0000401301-mRNA-1"/>
    <property type="gene ID" value="HDID_0000401301"/>
</dbReference>
<dbReference type="AlphaFoldDB" id="A0A0R3SGI3"/>
<reference evidence="3" key="1">
    <citation type="submission" date="2017-02" db="UniProtKB">
        <authorList>
            <consortium name="WormBaseParasite"/>
        </authorList>
    </citation>
    <scope>IDENTIFICATION</scope>
</reference>
<name>A0A0R3SGI3_HYMDI</name>
<dbReference type="EMBL" id="UYSG01001381">
    <property type="protein sequence ID" value="VDL42386.1"/>
    <property type="molecule type" value="Genomic_DNA"/>
</dbReference>
<evidence type="ECO:0000313" key="1">
    <source>
        <dbReference type="EMBL" id="VDL42386.1"/>
    </source>
</evidence>
<gene>
    <name evidence="1" type="ORF">HDID_LOCUS4011</name>
</gene>